<accession>A0A551XZ67</accession>
<protein>
    <submittedName>
        <fullName evidence="1">Uncharacterized protein</fullName>
    </submittedName>
</protein>
<reference evidence="1 2" key="1">
    <citation type="submission" date="2019-01" db="EMBL/GenBank/DDBJ databases">
        <title>Coherence of Microcystis species and biogeography revealed through population genomics.</title>
        <authorList>
            <person name="Perez-Carrascal O.M."/>
            <person name="Terrat Y."/>
            <person name="Giani A."/>
            <person name="Fortin N."/>
            <person name="Tromas N."/>
            <person name="Shapiro B.J."/>
        </authorList>
    </citation>
    <scope>NUCLEOTIDE SEQUENCE [LARGE SCALE GENOMIC DNA]</scope>
    <source>
        <strain evidence="1">Ma_QC_C_20070703_M131</strain>
    </source>
</reference>
<dbReference type="Proteomes" id="UP000316443">
    <property type="component" value="Unassembled WGS sequence"/>
</dbReference>
<dbReference type="EMBL" id="SFCA01000133">
    <property type="protein sequence ID" value="TRT54002.1"/>
    <property type="molecule type" value="Genomic_DNA"/>
</dbReference>
<evidence type="ECO:0000313" key="1">
    <source>
        <dbReference type="EMBL" id="TRT54002.1"/>
    </source>
</evidence>
<gene>
    <name evidence="1" type="ORF">EWV85_12735</name>
</gene>
<name>A0A551XZ67_MICAE</name>
<evidence type="ECO:0000313" key="2">
    <source>
        <dbReference type="Proteomes" id="UP000316443"/>
    </source>
</evidence>
<comment type="caution">
    <text evidence="1">The sequence shown here is derived from an EMBL/GenBank/DDBJ whole genome shotgun (WGS) entry which is preliminary data.</text>
</comment>
<dbReference type="AlphaFoldDB" id="A0A551XZ67"/>
<sequence>MAQVNPLFKFLILFADNDINSRNDQPIFRDTVEQKATKLALQAKRNVSKFLQLCIGNLLTHNKKVYE</sequence>
<proteinExistence type="predicted"/>
<organism evidence="1 2">
    <name type="scientific">Microcystis aeruginosa Ma_QC_C_20070703_M131</name>
    <dbReference type="NCBI Taxonomy" id="2486263"/>
    <lineage>
        <taxon>Bacteria</taxon>
        <taxon>Bacillati</taxon>
        <taxon>Cyanobacteriota</taxon>
        <taxon>Cyanophyceae</taxon>
        <taxon>Oscillatoriophycideae</taxon>
        <taxon>Chroococcales</taxon>
        <taxon>Microcystaceae</taxon>
        <taxon>Microcystis</taxon>
    </lineage>
</organism>